<dbReference type="Gene3D" id="3.40.50.1820">
    <property type="entry name" value="alpha/beta hydrolase"/>
    <property type="match status" value="1"/>
</dbReference>
<evidence type="ECO:0000313" key="4">
    <source>
        <dbReference type="EMBL" id="PPQ35852.1"/>
    </source>
</evidence>
<proteinExistence type="predicted"/>
<evidence type="ECO:0000256" key="2">
    <source>
        <dbReference type="ARBA" id="ARBA00022801"/>
    </source>
</evidence>
<dbReference type="RefSeq" id="WP_104518021.1">
    <property type="nucleotide sequence ID" value="NZ_NHRY01000066.1"/>
</dbReference>
<dbReference type="Proteomes" id="UP000239724">
    <property type="component" value="Unassembled WGS sequence"/>
</dbReference>
<organism evidence="4 5">
    <name type="scientific">Rhodopila globiformis</name>
    <name type="common">Rhodopseudomonas globiformis</name>
    <dbReference type="NCBI Taxonomy" id="1071"/>
    <lineage>
        <taxon>Bacteria</taxon>
        <taxon>Pseudomonadati</taxon>
        <taxon>Pseudomonadota</taxon>
        <taxon>Alphaproteobacteria</taxon>
        <taxon>Acetobacterales</taxon>
        <taxon>Acetobacteraceae</taxon>
        <taxon>Rhodopila</taxon>
    </lineage>
</organism>
<evidence type="ECO:0000259" key="3">
    <source>
        <dbReference type="Pfam" id="PF02230"/>
    </source>
</evidence>
<keyword evidence="1" id="KW-0732">Signal</keyword>
<dbReference type="PANTHER" id="PTHR43037:SF5">
    <property type="entry name" value="FERULOYL ESTERASE"/>
    <property type="match status" value="1"/>
</dbReference>
<feature type="domain" description="Phospholipase/carboxylesterase/thioesterase" evidence="3">
    <location>
        <begin position="234"/>
        <end position="341"/>
    </location>
</feature>
<dbReference type="AlphaFoldDB" id="A0A2S6NKY1"/>
<dbReference type="GO" id="GO:0016787">
    <property type="term" value="F:hydrolase activity"/>
    <property type="evidence" value="ECO:0007669"/>
    <property type="project" value="UniProtKB-KW"/>
</dbReference>
<dbReference type="InterPro" id="IPR050955">
    <property type="entry name" value="Plant_Biomass_Hydrol_Est"/>
</dbReference>
<protein>
    <recommendedName>
        <fullName evidence="3">Phospholipase/carboxylesterase/thioesterase domain-containing protein</fullName>
    </recommendedName>
</protein>
<dbReference type="SUPFAM" id="SSF53474">
    <property type="entry name" value="alpha/beta-Hydrolases"/>
    <property type="match status" value="1"/>
</dbReference>
<comment type="caution">
    <text evidence="4">The sequence shown here is derived from an EMBL/GenBank/DDBJ whole genome shotgun (WGS) entry which is preliminary data.</text>
</comment>
<dbReference type="EMBL" id="NHRY01000066">
    <property type="protein sequence ID" value="PPQ35852.1"/>
    <property type="molecule type" value="Genomic_DNA"/>
</dbReference>
<dbReference type="PANTHER" id="PTHR43037">
    <property type="entry name" value="UNNAMED PRODUCT-RELATED"/>
    <property type="match status" value="1"/>
</dbReference>
<keyword evidence="5" id="KW-1185">Reference proteome</keyword>
<reference evidence="4 5" key="1">
    <citation type="journal article" date="2018" name="Arch. Microbiol.">
        <title>New insights into the metabolic potential of the phototrophic purple bacterium Rhodopila globiformis DSM 161(T) from its draft genome sequence and evidence for a vanadium-dependent nitrogenase.</title>
        <authorList>
            <person name="Imhoff J.F."/>
            <person name="Rahn T."/>
            <person name="Kunzel S."/>
            <person name="Neulinger S.C."/>
        </authorList>
    </citation>
    <scope>NUCLEOTIDE SEQUENCE [LARGE SCALE GENOMIC DNA]</scope>
    <source>
        <strain evidence="4 5">DSM 161</strain>
    </source>
</reference>
<evidence type="ECO:0000256" key="1">
    <source>
        <dbReference type="ARBA" id="ARBA00022729"/>
    </source>
</evidence>
<sequence>MADETGRLPALLALLDMLAHVARLMHPRRLAQLAALLDAPEAALRAADPAADALPGPVQVQLDLAVAHAVQACAGLRAAAPDSDMRQAYRAMRHHSQALEALFPLAETVPAVSRCFLEAHRRDDPAVLARVAAPPAPGSGVFHAGNDIGERGGFSVYVPSWYDPTRPMPVIMALHGGAGHGRLFLWNWVREARTRGMIVVAPTATGSTWSLMQPEIDGENLNRILGRVRERWAVDPARLLLTGMSDGGTFTLLSGVAAESPFTHLAPVAAAFHPLLLATASPQRLAGLPIYLVHGALDWMFPVDGARTAQRTLTAAGAAVTYREIADVSHAWPRDEQAAMLDWFVTHDGAPVRYSRPQVS</sequence>
<accession>A0A2S6NKY1</accession>
<evidence type="ECO:0000313" key="5">
    <source>
        <dbReference type="Proteomes" id="UP000239724"/>
    </source>
</evidence>
<keyword evidence="2" id="KW-0378">Hydrolase</keyword>
<dbReference type="InterPro" id="IPR029058">
    <property type="entry name" value="AB_hydrolase_fold"/>
</dbReference>
<dbReference type="OrthoDB" id="9764953at2"/>
<dbReference type="Pfam" id="PF02230">
    <property type="entry name" value="Abhydrolase_2"/>
    <property type="match status" value="1"/>
</dbReference>
<name>A0A2S6NKY1_RHOGL</name>
<gene>
    <name evidence="4" type="ORF">CCS01_06405</name>
</gene>
<dbReference type="InterPro" id="IPR003140">
    <property type="entry name" value="PLipase/COase/thioEstase"/>
</dbReference>